<sequence>MKMQETLWKFDPVASHDTHKPNCRATLQIWSNARVNELSCYATAFWLSVALRDASPDQFYLFQALDFKFHPHFFSSNPSPTSPSPPFSLSTTIFYQFHHFKPLTINPNFDFTHFFHHLTISPSPSSIDGSKQEHEGFASKLQFFFLISLYKSILRFPIVVEIVV</sequence>
<name>A0A5N6LTQ8_9ASTR</name>
<reference evidence="1 2" key="1">
    <citation type="submission" date="2019-05" db="EMBL/GenBank/DDBJ databases">
        <title>Mikania micrantha, genome provides insights into the molecular mechanism of rapid growth.</title>
        <authorList>
            <person name="Liu B."/>
        </authorList>
    </citation>
    <scope>NUCLEOTIDE SEQUENCE [LARGE SCALE GENOMIC DNA]</scope>
    <source>
        <strain evidence="1">NLD-2019</strain>
        <tissue evidence="1">Leaf</tissue>
    </source>
</reference>
<evidence type="ECO:0000313" key="2">
    <source>
        <dbReference type="Proteomes" id="UP000326396"/>
    </source>
</evidence>
<organism evidence="1 2">
    <name type="scientific">Mikania micrantha</name>
    <name type="common">bitter vine</name>
    <dbReference type="NCBI Taxonomy" id="192012"/>
    <lineage>
        <taxon>Eukaryota</taxon>
        <taxon>Viridiplantae</taxon>
        <taxon>Streptophyta</taxon>
        <taxon>Embryophyta</taxon>
        <taxon>Tracheophyta</taxon>
        <taxon>Spermatophyta</taxon>
        <taxon>Magnoliopsida</taxon>
        <taxon>eudicotyledons</taxon>
        <taxon>Gunneridae</taxon>
        <taxon>Pentapetalae</taxon>
        <taxon>asterids</taxon>
        <taxon>campanulids</taxon>
        <taxon>Asterales</taxon>
        <taxon>Asteraceae</taxon>
        <taxon>Asteroideae</taxon>
        <taxon>Heliantheae alliance</taxon>
        <taxon>Eupatorieae</taxon>
        <taxon>Mikania</taxon>
    </lineage>
</organism>
<proteinExistence type="predicted"/>
<gene>
    <name evidence="1" type="ORF">E3N88_38247</name>
</gene>
<dbReference type="Proteomes" id="UP000326396">
    <property type="component" value="Linkage Group LG8"/>
</dbReference>
<dbReference type="AlphaFoldDB" id="A0A5N6LTQ8"/>
<protein>
    <submittedName>
        <fullName evidence="1">Uncharacterized protein</fullName>
    </submittedName>
</protein>
<keyword evidence="2" id="KW-1185">Reference proteome</keyword>
<comment type="caution">
    <text evidence="1">The sequence shown here is derived from an EMBL/GenBank/DDBJ whole genome shotgun (WGS) entry which is preliminary data.</text>
</comment>
<dbReference type="EMBL" id="SZYD01000018">
    <property type="protein sequence ID" value="KAD2804870.1"/>
    <property type="molecule type" value="Genomic_DNA"/>
</dbReference>
<evidence type="ECO:0000313" key="1">
    <source>
        <dbReference type="EMBL" id="KAD2804870.1"/>
    </source>
</evidence>
<accession>A0A5N6LTQ8</accession>